<dbReference type="OrthoDB" id="3543269at2"/>
<dbReference type="RefSeq" id="WP_138669194.1">
    <property type="nucleotide sequence ID" value="NZ_VCKY01000106.1"/>
</dbReference>
<reference evidence="2 3" key="1">
    <citation type="submission" date="2019-05" db="EMBL/GenBank/DDBJ databases">
        <title>Draft genome sequence of Nonomuraea turkmeniaca DSM 43926.</title>
        <authorList>
            <person name="Saricaoglu S."/>
            <person name="Isik K."/>
        </authorList>
    </citation>
    <scope>NUCLEOTIDE SEQUENCE [LARGE SCALE GENOMIC DNA]</scope>
    <source>
        <strain evidence="2 3">DSM 43926</strain>
    </source>
</reference>
<sequence>MTVLRHPDSFSSQPADMYDWSPHAPRSWLPTVIEASCCEEYVLCSEGAEFFVRRRTDDGLYQETARGRYARAAKAWNDLAAEHRHQERADPKTARDPWW</sequence>
<comment type="caution">
    <text evidence="2">The sequence shown here is derived from an EMBL/GenBank/DDBJ whole genome shotgun (WGS) entry which is preliminary data.</text>
</comment>
<gene>
    <name evidence="2" type="ORF">ETD86_28270</name>
</gene>
<evidence type="ECO:0000256" key="1">
    <source>
        <dbReference type="SAM" id="MobiDB-lite"/>
    </source>
</evidence>
<dbReference type="Proteomes" id="UP000309128">
    <property type="component" value="Unassembled WGS sequence"/>
</dbReference>
<feature type="region of interest" description="Disordered" evidence="1">
    <location>
        <begin position="1"/>
        <end position="20"/>
    </location>
</feature>
<keyword evidence="3" id="KW-1185">Reference proteome</keyword>
<proteinExistence type="predicted"/>
<evidence type="ECO:0000313" key="2">
    <source>
        <dbReference type="EMBL" id="TMR14857.1"/>
    </source>
</evidence>
<evidence type="ECO:0000313" key="3">
    <source>
        <dbReference type="Proteomes" id="UP000309128"/>
    </source>
</evidence>
<dbReference type="EMBL" id="VCKY01000106">
    <property type="protein sequence ID" value="TMR14857.1"/>
    <property type="molecule type" value="Genomic_DNA"/>
</dbReference>
<accession>A0A5S4FBD0</accession>
<dbReference type="AlphaFoldDB" id="A0A5S4FBD0"/>
<protein>
    <submittedName>
        <fullName evidence="2">Uncharacterized protein</fullName>
    </submittedName>
</protein>
<name>A0A5S4FBD0_9ACTN</name>
<organism evidence="2 3">
    <name type="scientific">Nonomuraea turkmeniaca</name>
    <dbReference type="NCBI Taxonomy" id="103838"/>
    <lineage>
        <taxon>Bacteria</taxon>
        <taxon>Bacillati</taxon>
        <taxon>Actinomycetota</taxon>
        <taxon>Actinomycetes</taxon>
        <taxon>Streptosporangiales</taxon>
        <taxon>Streptosporangiaceae</taxon>
        <taxon>Nonomuraea</taxon>
    </lineage>
</organism>